<organism evidence="10">
    <name type="scientific">Intestinibacter bartlettii</name>
    <dbReference type="NCBI Taxonomy" id="261299"/>
    <lineage>
        <taxon>Bacteria</taxon>
        <taxon>Bacillati</taxon>
        <taxon>Bacillota</taxon>
        <taxon>Clostridia</taxon>
        <taxon>Peptostreptococcales</taxon>
        <taxon>Peptostreptococcaceae</taxon>
        <taxon>Intestinibacter</taxon>
    </lineage>
</organism>
<dbReference type="Pfam" id="PF10369">
    <property type="entry name" value="ALS_ss_C"/>
    <property type="match status" value="1"/>
</dbReference>
<dbReference type="GO" id="GO:0003984">
    <property type="term" value="F:acetolactate synthase activity"/>
    <property type="evidence" value="ECO:0007669"/>
    <property type="project" value="UniProtKB-UniRule"/>
</dbReference>
<dbReference type="InterPro" id="IPR019455">
    <property type="entry name" value="Acetolactate_synth_ssu_C"/>
</dbReference>
<evidence type="ECO:0000256" key="7">
    <source>
        <dbReference type="ARBA" id="ARBA00048670"/>
    </source>
</evidence>
<evidence type="ECO:0000256" key="8">
    <source>
        <dbReference type="RuleBase" id="RU368092"/>
    </source>
</evidence>
<evidence type="ECO:0000256" key="5">
    <source>
        <dbReference type="ARBA" id="ARBA00022605"/>
    </source>
</evidence>
<dbReference type="SUPFAM" id="SSF55021">
    <property type="entry name" value="ACT-like"/>
    <property type="match status" value="2"/>
</dbReference>
<keyword evidence="6 8" id="KW-0100">Branched-chain amino acid biosynthesis</keyword>
<accession>A0A6N3B7Y7</accession>
<comment type="catalytic activity">
    <reaction evidence="7 8">
        <text>2 pyruvate + H(+) = (2S)-2-acetolactate + CO2</text>
        <dbReference type="Rhea" id="RHEA:25249"/>
        <dbReference type="ChEBI" id="CHEBI:15361"/>
        <dbReference type="ChEBI" id="CHEBI:15378"/>
        <dbReference type="ChEBI" id="CHEBI:16526"/>
        <dbReference type="ChEBI" id="CHEBI:58476"/>
        <dbReference type="EC" id="2.2.1.6"/>
    </reaction>
</comment>
<evidence type="ECO:0000256" key="4">
    <source>
        <dbReference type="ARBA" id="ARBA00011744"/>
    </source>
</evidence>
<comment type="subunit">
    <text evidence="4 8">Dimer of large and small chains.</text>
</comment>
<dbReference type="Gene3D" id="3.30.70.260">
    <property type="match status" value="1"/>
</dbReference>
<dbReference type="EC" id="2.2.1.6" evidence="8"/>
<comment type="pathway">
    <text evidence="2 8">Amino-acid biosynthesis; L-valine biosynthesis; L-valine from pyruvate: step 1/4.</text>
</comment>
<keyword evidence="8 10" id="KW-0808">Transferase</keyword>
<dbReference type="InterPro" id="IPR027271">
    <property type="entry name" value="Acetolactate_synth/TF_NikR_C"/>
</dbReference>
<dbReference type="GO" id="GO:0009099">
    <property type="term" value="P:L-valine biosynthetic process"/>
    <property type="evidence" value="ECO:0007669"/>
    <property type="project" value="UniProtKB-UniRule"/>
</dbReference>
<keyword evidence="5 8" id="KW-0028">Amino-acid biosynthesis</keyword>
<comment type="pathway">
    <text evidence="1 8">Amino-acid biosynthesis; L-isoleucine biosynthesis; L-isoleucine from 2-oxobutanoate: step 1/4.</text>
</comment>
<evidence type="ECO:0000313" key="10">
    <source>
        <dbReference type="EMBL" id="VYT99223.1"/>
    </source>
</evidence>
<name>A0A6N3B7Y7_9FIRM</name>
<dbReference type="PANTHER" id="PTHR30239">
    <property type="entry name" value="ACETOLACTATE SYNTHASE SMALL SUBUNIT"/>
    <property type="match status" value="1"/>
</dbReference>
<dbReference type="InterPro" id="IPR002912">
    <property type="entry name" value="ACT_dom"/>
</dbReference>
<protein>
    <recommendedName>
        <fullName evidence="8">Acetolactate synthase small subunit</fullName>
        <shortName evidence="8">AHAS</shortName>
        <shortName evidence="8">ALS</shortName>
        <ecNumber evidence="8">2.2.1.6</ecNumber>
    </recommendedName>
    <alternativeName>
        <fullName evidence="8">Acetohydroxy-acid synthase small subunit</fullName>
    </alternativeName>
</protein>
<dbReference type="EMBL" id="CACRUE010000024">
    <property type="protein sequence ID" value="VYT99223.1"/>
    <property type="molecule type" value="Genomic_DNA"/>
</dbReference>
<dbReference type="GO" id="GO:1990610">
    <property type="term" value="F:acetolactate synthase regulator activity"/>
    <property type="evidence" value="ECO:0007669"/>
    <property type="project" value="UniProtKB-UniRule"/>
</dbReference>
<dbReference type="NCBIfam" id="NF008864">
    <property type="entry name" value="PRK11895.1"/>
    <property type="match status" value="1"/>
</dbReference>
<dbReference type="Gene3D" id="3.30.70.1150">
    <property type="entry name" value="ACT-like. Chain A, domain 2"/>
    <property type="match status" value="1"/>
</dbReference>
<dbReference type="InterPro" id="IPR004789">
    <property type="entry name" value="Acetalactate_synth_ssu"/>
</dbReference>
<dbReference type="UniPathway" id="UPA00049">
    <property type="reaction ID" value="UER00059"/>
</dbReference>
<dbReference type="GO" id="GO:0005829">
    <property type="term" value="C:cytosol"/>
    <property type="evidence" value="ECO:0007669"/>
    <property type="project" value="TreeGrafter"/>
</dbReference>
<comment type="similarity">
    <text evidence="3 8">Belongs to the acetolactate synthase small subunit family.</text>
</comment>
<dbReference type="RefSeq" id="WP_024037892.1">
    <property type="nucleotide sequence ID" value="NZ_CACRUE010000024.1"/>
</dbReference>
<dbReference type="NCBIfam" id="TIGR00119">
    <property type="entry name" value="acolac_sm"/>
    <property type="match status" value="1"/>
</dbReference>
<dbReference type="PROSITE" id="PS51671">
    <property type="entry name" value="ACT"/>
    <property type="match status" value="1"/>
</dbReference>
<sequence>MMKKRWIALYVENYSGVLAKISSLFSAKLYNLDTLTVGKTEDPNTSRMTIGVYCDDVTFEQIKKQLNRFVEVIKVIDLTTMETHTKELLFIKVKNCSAEDKQDIFQMAQVFEMDVVDIGRKSVLLQCVHTEKRVDRLIEIFSNQYPNNIIVVRSGAVAIGSINITER</sequence>
<dbReference type="PANTHER" id="PTHR30239:SF0">
    <property type="entry name" value="ACETOLACTATE SYNTHASE SMALL SUBUNIT 1, CHLOROPLASTIC"/>
    <property type="match status" value="1"/>
</dbReference>
<dbReference type="AlphaFoldDB" id="A0A6N3B7Y7"/>
<gene>
    <name evidence="10" type="primary">ilvH</name>
    <name evidence="10" type="ORF">IBLFYP30_01471</name>
</gene>
<dbReference type="InterPro" id="IPR039557">
    <property type="entry name" value="AHAS_ACT"/>
</dbReference>
<dbReference type="UniPathway" id="UPA00047">
    <property type="reaction ID" value="UER00055"/>
</dbReference>
<dbReference type="CDD" id="cd04878">
    <property type="entry name" value="ACT_AHAS"/>
    <property type="match status" value="1"/>
</dbReference>
<feature type="domain" description="ACT" evidence="9">
    <location>
        <begin position="6"/>
        <end position="80"/>
    </location>
</feature>
<dbReference type="Pfam" id="PF22629">
    <property type="entry name" value="ACT_AHAS_ss"/>
    <property type="match status" value="1"/>
</dbReference>
<evidence type="ECO:0000256" key="2">
    <source>
        <dbReference type="ARBA" id="ARBA00005025"/>
    </source>
</evidence>
<comment type="function">
    <text evidence="8">Catalyzes the conversion of 2 pyruvate molecules into acetolactate in the first common step of the biosynthetic pathway of the branched-amino acids such as leucine, isoleucine, and valine.</text>
</comment>
<reference evidence="10" key="1">
    <citation type="submission" date="2019-11" db="EMBL/GenBank/DDBJ databases">
        <authorList>
            <person name="Feng L."/>
        </authorList>
    </citation>
    <scope>NUCLEOTIDE SEQUENCE</scope>
    <source>
        <strain evidence="10">IbartlettiiLFYP30</strain>
    </source>
</reference>
<dbReference type="InterPro" id="IPR054480">
    <property type="entry name" value="AHAS_small-like_ACT"/>
</dbReference>
<proteinExistence type="inferred from homology"/>
<evidence type="ECO:0000256" key="6">
    <source>
        <dbReference type="ARBA" id="ARBA00023304"/>
    </source>
</evidence>
<dbReference type="InterPro" id="IPR045865">
    <property type="entry name" value="ACT-like_dom_sf"/>
</dbReference>
<dbReference type="GO" id="GO:0009097">
    <property type="term" value="P:isoleucine biosynthetic process"/>
    <property type="evidence" value="ECO:0007669"/>
    <property type="project" value="UniProtKB-UniRule"/>
</dbReference>
<evidence type="ECO:0000256" key="3">
    <source>
        <dbReference type="ARBA" id="ARBA00006341"/>
    </source>
</evidence>
<evidence type="ECO:0000259" key="9">
    <source>
        <dbReference type="PROSITE" id="PS51671"/>
    </source>
</evidence>
<evidence type="ECO:0000256" key="1">
    <source>
        <dbReference type="ARBA" id="ARBA00004974"/>
    </source>
</evidence>